<evidence type="ECO:0000256" key="6">
    <source>
        <dbReference type="ARBA" id="ARBA00023180"/>
    </source>
</evidence>
<keyword evidence="2" id="KW-1003">Cell membrane</keyword>
<evidence type="ECO:0000256" key="3">
    <source>
        <dbReference type="ARBA" id="ARBA00022692"/>
    </source>
</evidence>
<feature type="chain" id="PRO_5035167063" evidence="7">
    <location>
        <begin position="27"/>
        <end position="127"/>
    </location>
</feature>
<keyword evidence="3" id="KW-0812">Transmembrane</keyword>
<dbReference type="EMBL" id="JAATJU010021591">
    <property type="protein sequence ID" value="KAH0513361.1"/>
    <property type="molecule type" value="Genomic_DNA"/>
</dbReference>
<dbReference type="Proteomes" id="UP000710432">
    <property type="component" value="Unassembled WGS sequence"/>
</dbReference>
<evidence type="ECO:0000256" key="2">
    <source>
        <dbReference type="ARBA" id="ARBA00022475"/>
    </source>
</evidence>
<organism evidence="8 9">
    <name type="scientific">Microtus ochrogaster</name>
    <name type="common">Prairie vole</name>
    <dbReference type="NCBI Taxonomy" id="79684"/>
    <lineage>
        <taxon>Eukaryota</taxon>
        <taxon>Metazoa</taxon>
        <taxon>Chordata</taxon>
        <taxon>Craniata</taxon>
        <taxon>Vertebrata</taxon>
        <taxon>Euteleostomi</taxon>
        <taxon>Mammalia</taxon>
        <taxon>Eutheria</taxon>
        <taxon>Euarchontoglires</taxon>
        <taxon>Glires</taxon>
        <taxon>Rodentia</taxon>
        <taxon>Myomorpha</taxon>
        <taxon>Muroidea</taxon>
        <taxon>Cricetidae</taxon>
        <taxon>Arvicolinae</taxon>
        <taxon>Microtus</taxon>
    </lineage>
</organism>
<evidence type="ECO:0000313" key="8">
    <source>
        <dbReference type="EMBL" id="KAH0513361.1"/>
    </source>
</evidence>
<feature type="signal peptide" evidence="7">
    <location>
        <begin position="1"/>
        <end position="26"/>
    </location>
</feature>
<dbReference type="AlphaFoldDB" id="A0A8J6GM44"/>
<proteinExistence type="predicted"/>
<comment type="subcellular location">
    <subcellularLocation>
        <location evidence="1">Cell membrane</location>
        <topology evidence="1">Multi-pass membrane protein</topology>
    </subcellularLocation>
</comment>
<dbReference type="PANTHER" id="PTHR20766">
    <property type="entry name" value="LARGE NEUTRAL AMINO ACIDS TRANSPORTER SMALL SUBUNIT 4-LIKE ISOFORM X1"/>
    <property type="match status" value="1"/>
</dbReference>
<reference evidence="8" key="1">
    <citation type="submission" date="2020-03" db="EMBL/GenBank/DDBJ databases">
        <title>Studies in the Genomics of Life Span.</title>
        <authorList>
            <person name="Glass D."/>
        </authorList>
    </citation>
    <scope>NUCLEOTIDE SEQUENCE</scope>
    <source>
        <strain evidence="8">LTLLF</strain>
        <tissue evidence="8">Muscle</tissue>
    </source>
</reference>
<protein>
    <submittedName>
        <fullName evidence="8">Large neutral amino acids transporter small subunit 3</fullName>
    </submittedName>
</protein>
<comment type="caution">
    <text evidence="8">The sequence shown here is derived from an EMBL/GenBank/DDBJ whole genome shotgun (WGS) entry which is preliminary data.</text>
</comment>
<keyword evidence="5" id="KW-0472">Membrane</keyword>
<dbReference type="PANTHER" id="PTHR20766:SF0">
    <property type="entry name" value="LARGE NEUTRAL AMINO ACIDS TRANSPORTER SMALL SUBUNIT 3"/>
    <property type="match status" value="1"/>
</dbReference>
<evidence type="ECO:0000256" key="7">
    <source>
        <dbReference type="SAM" id="SignalP"/>
    </source>
</evidence>
<dbReference type="GO" id="GO:0015179">
    <property type="term" value="F:L-amino acid transmembrane transporter activity"/>
    <property type="evidence" value="ECO:0007669"/>
    <property type="project" value="TreeGrafter"/>
</dbReference>
<gene>
    <name evidence="8" type="ORF">LTLLF_141455</name>
</gene>
<name>A0A8J6GM44_MICOH</name>
<dbReference type="GO" id="GO:0005886">
    <property type="term" value="C:plasma membrane"/>
    <property type="evidence" value="ECO:0007669"/>
    <property type="project" value="UniProtKB-SubCell"/>
</dbReference>
<evidence type="ECO:0000313" key="9">
    <source>
        <dbReference type="Proteomes" id="UP000710432"/>
    </source>
</evidence>
<accession>A0A8J6GM44</accession>
<keyword evidence="4" id="KW-1133">Transmembrane helix</keyword>
<sequence length="127" mass="14305">MVIMFTWSGLACLIFLNCALNWPAEAFPAPEEVDYTKKIKLIGLALDHKVTGDRFYTHVTIVGQRLSQKAPSLEEGADAFISSQDISGTSEKHHESECLIWEPKLNETREIQIRGTLLDPLDEDRTC</sequence>
<keyword evidence="7" id="KW-0732">Signal</keyword>
<evidence type="ECO:0000256" key="5">
    <source>
        <dbReference type="ARBA" id="ARBA00023136"/>
    </source>
</evidence>
<keyword evidence="6" id="KW-0325">Glycoprotein</keyword>
<evidence type="ECO:0000256" key="1">
    <source>
        <dbReference type="ARBA" id="ARBA00004651"/>
    </source>
</evidence>
<evidence type="ECO:0000256" key="4">
    <source>
        <dbReference type="ARBA" id="ARBA00022989"/>
    </source>
</evidence>
<dbReference type="GO" id="GO:0015175">
    <property type="term" value="F:neutral L-amino acid transmembrane transporter activity"/>
    <property type="evidence" value="ECO:0007669"/>
    <property type="project" value="TreeGrafter"/>
</dbReference>